<organism evidence="2 3">
    <name type="scientific">Amycolatopsis melonis</name>
    <dbReference type="NCBI Taxonomy" id="3156488"/>
    <lineage>
        <taxon>Bacteria</taxon>
        <taxon>Bacillati</taxon>
        <taxon>Actinomycetota</taxon>
        <taxon>Actinomycetes</taxon>
        <taxon>Pseudonocardiales</taxon>
        <taxon>Pseudonocardiaceae</taxon>
        <taxon>Amycolatopsis</taxon>
    </lineage>
</organism>
<dbReference type="SUPFAM" id="SSF55785">
    <property type="entry name" value="PYP-like sensor domain (PAS domain)"/>
    <property type="match status" value="1"/>
</dbReference>
<comment type="caution">
    <text evidence="2">The sequence shown here is derived from an EMBL/GenBank/DDBJ whole genome shotgun (WGS) entry which is preliminary data.</text>
</comment>
<dbReference type="EMBL" id="JBDZYD010000001">
    <property type="protein sequence ID" value="MEQ0558034.1"/>
    <property type="molecule type" value="Genomic_DNA"/>
</dbReference>
<dbReference type="InterPro" id="IPR000792">
    <property type="entry name" value="Tscrpt_reg_LuxR_C"/>
</dbReference>
<feature type="domain" description="HTH luxR-type" evidence="1">
    <location>
        <begin position="107"/>
        <end position="172"/>
    </location>
</feature>
<dbReference type="Pfam" id="PF08448">
    <property type="entry name" value="PAS_4"/>
    <property type="match status" value="1"/>
</dbReference>
<gene>
    <name evidence="2" type="ORF">ABJI51_03040</name>
</gene>
<dbReference type="Gene3D" id="3.30.450.20">
    <property type="entry name" value="PAS domain"/>
    <property type="match status" value="1"/>
</dbReference>
<dbReference type="SUPFAM" id="SSF46894">
    <property type="entry name" value="C-terminal effector domain of the bipartite response regulators"/>
    <property type="match status" value="1"/>
</dbReference>
<proteinExistence type="predicted"/>
<name>A0ABV0L6V1_9PSEU</name>
<keyword evidence="3" id="KW-1185">Reference proteome</keyword>
<dbReference type="SMART" id="SM00421">
    <property type="entry name" value="HTH_LUXR"/>
    <property type="match status" value="1"/>
</dbReference>
<sequence>MGEPRTWHVASVDGNFRVMTAESGFCALFGVSGFELRHRSLLDYLHPDFAEGPRRALTALAAGDRREAAEHVVLAVPGGTAVSAELTALRGPRRIVVAVRRDVGRAQRARQTLLSPLEALVLEGLAAGVPTTELAQRAHLSRQGVEYHVGALVRRFGVPNRTALVAKAHAAGMYTADVWPPRVDPRVLETTRRAVGS</sequence>
<reference evidence="2 3" key="1">
    <citation type="submission" date="2024-05" db="EMBL/GenBank/DDBJ databases">
        <authorList>
            <person name="Zhao H."/>
            <person name="Xu Y."/>
            <person name="Lin S."/>
            <person name="Spain J.C."/>
            <person name="Zhou N.-Y."/>
        </authorList>
    </citation>
    <scope>NUCLEOTIDE SEQUENCE [LARGE SCALE GENOMIC DNA]</scope>
    <source>
        <strain evidence="2 3">NEAU-NG30</strain>
    </source>
</reference>
<dbReference type="RefSeq" id="WP_348947361.1">
    <property type="nucleotide sequence ID" value="NZ_JBDZYD010000001.1"/>
</dbReference>
<dbReference type="InterPro" id="IPR013656">
    <property type="entry name" value="PAS_4"/>
</dbReference>
<dbReference type="Pfam" id="PF00196">
    <property type="entry name" value="GerE"/>
    <property type="match status" value="1"/>
</dbReference>
<dbReference type="InterPro" id="IPR035965">
    <property type="entry name" value="PAS-like_dom_sf"/>
</dbReference>
<dbReference type="CDD" id="cd00130">
    <property type="entry name" value="PAS"/>
    <property type="match status" value="1"/>
</dbReference>
<dbReference type="InterPro" id="IPR016032">
    <property type="entry name" value="Sig_transdc_resp-reg_C-effctor"/>
</dbReference>
<dbReference type="Proteomes" id="UP001440984">
    <property type="component" value="Unassembled WGS sequence"/>
</dbReference>
<evidence type="ECO:0000313" key="3">
    <source>
        <dbReference type="Proteomes" id="UP001440984"/>
    </source>
</evidence>
<dbReference type="Gene3D" id="1.10.10.10">
    <property type="entry name" value="Winged helix-like DNA-binding domain superfamily/Winged helix DNA-binding domain"/>
    <property type="match status" value="1"/>
</dbReference>
<dbReference type="InterPro" id="IPR036388">
    <property type="entry name" value="WH-like_DNA-bd_sf"/>
</dbReference>
<protein>
    <submittedName>
        <fullName evidence="2">LuxR C-terminal-related transcriptional regulator</fullName>
    </submittedName>
</protein>
<evidence type="ECO:0000313" key="2">
    <source>
        <dbReference type="EMBL" id="MEQ0558034.1"/>
    </source>
</evidence>
<evidence type="ECO:0000259" key="1">
    <source>
        <dbReference type="PROSITE" id="PS50043"/>
    </source>
</evidence>
<dbReference type="InterPro" id="IPR000014">
    <property type="entry name" value="PAS"/>
</dbReference>
<accession>A0ABV0L6V1</accession>
<dbReference type="PROSITE" id="PS50043">
    <property type="entry name" value="HTH_LUXR_2"/>
    <property type="match status" value="1"/>
</dbReference>